<feature type="region of interest" description="Disordered" evidence="1">
    <location>
        <begin position="1"/>
        <end position="59"/>
    </location>
</feature>
<evidence type="ECO:0000313" key="2">
    <source>
        <dbReference type="EMBL" id="KAJ1142361.1"/>
    </source>
</evidence>
<organism evidence="2 3">
    <name type="scientific">Pleurodeles waltl</name>
    <name type="common">Iberian ribbed newt</name>
    <dbReference type="NCBI Taxonomy" id="8319"/>
    <lineage>
        <taxon>Eukaryota</taxon>
        <taxon>Metazoa</taxon>
        <taxon>Chordata</taxon>
        <taxon>Craniata</taxon>
        <taxon>Vertebrata</taxon>
        <taxon>Euteleostomi</taxon>
        <taxon>Amphibia</taxon>
        <taxon>Batrachia</taxon>
        <taxon>Caudata</taxon>
        <taxon>Salamandroidea</taxon>
        <taxon>Salamandridae</taxon>
        <taxon>Pleurodelinae</taxon>
        <taxon>Pleurodeles</taxon>
    </lineage>
</organism>
<evidence type="ECO:0000256" key="1">
    <source>
        <dbReference type="SAM" id="MobiDB-lite"/>
    </source>
</evidence>
<evidence type="ECO:0000313" key="3">
    <source>
        <dbReference type="Proteomes" id="UP001066276"/>
    </source>
</evidence>
<protein>
    <submittedName>
        <fullName evidence="2">Uncharacterized protein</fullName>
    </submittedName>
</protein>
<accession>A0AAV7QSI6</accession>
<sequence length="120" mass="13457">METDEETLQLEQAEKEDSLGHQEPVNHTCVETPESTAAREAFCDPSSHSSGEAWPSQVTGKEKDFDEYVLDIEHGFSAEALDEELSSSQIVVKNLLCDEMFSHMILDFLGVENGGKWIMY</sequence>
<keyword evidence="3" id="KW-1185">Reference proteome</keyword>
<name>A0AAV7QSI6_PLEWA</name>
<gene>
    <name evidence="2" type="ORF">NDU88_008687</name>
</gene>
<proteinExistence type="predicted"/>
<dbReference type="EMBL" id="JANPWB010000010">
    <property type="protein sequence ID" value="KAJ1142361.1"/>
    <property type="molecule type" value="Genomic_DNA"/>
</dbReference>
<comment type="caution">
    <text evidence="2">The sequence shown here is derived from an EMBL/GenBank/DDBJ whole genome shotgun (WGS) entry which is preliminary data.</text>
</comment>
<dbReference type="AlphaFoldDB" id="A0AAV7QSI6"/>
<reference evidence="2" key="1">
    <citation type="journal article" date="2022" name="bioRxiv">
        <title>Sequencing and chromosome-scale assembly of the giantPleurodeles waltlgenome.</title>
        <authorList>
            <person name="Brown T."/>
            <person name="Elewa A."/>
            <person name="Iarovenko S."/>
            <person name="Subramanian E."/>
            <person name="Araus A.J."/>
            <person name="Petzold A."/>
            <person name="Susuki M."/>
            <person name="Suzuki K.-i.T."/>
            <person name="Hayashi T."/>
            <person name="Toyoda A."/>
            <person name="Oliveira C."/>
            <person name="Osipova E."/>
            <person name="Leigh N.D."/>
            <person name="Simon A."/>
            <person name="Yun M.H."/>
        </authorList>
    </citation>
    <scope>NUCLEOTIDE SEQUENCE</scope>
    <source>
        <strain evidence="2">20211129_DDA</strain>
        <tissue evidence="2">Liver</tissue>
    </source>
</reference>
<dbReference type="Proteomes" id="UP001066276">
    <property type="component" value="Chromosome 6"/>
</dbReference>